<dbReference type="Gene3D" id="3.40.50.2000">
    <property type="entry name" value="Glycogen Phosphorylase B"/>
    <property type="match status" value="2"/>
</dbReference>
<dbReference type="PANTHER" id="PTHR30160:SF1">
    <property type="entry name" value="LIPOPOLYSACCHARIDE 1,2-N-ACETYLGLUCOSAMINETRANSFERASE-RELATED"/>
    <property type="match status" value="1"/>
</dbReference>
<dbReference type="InterPro" id="IPR051199">
    <property type="entry name" value="LPS_LOS_Heptosyltrfase"/>
</dbReference>
<keyword evidence="2" id="KW-0808">Transferase</keyword>
<dbReference type="GO" id="GO:0008713">
    <property type="term" value="F:ADP-heptose-lipopolysaccharide heptosyltransferase activity"/>
    <property type="evidence" value="ECO:0007669"/>
    <property type="project" value="TreeGrafter"/>
</dbReference>
<dbReference type="CDD" id="cd03789">
    <property type="entry name" value="GT9_LPS_heptosyltransferase"/>
    <property type="match status" value="1"/>
</dbReference>
<dbReference type="Proteomes" id="UP001154312">
    <property type="component" value="Unassembled WGS sequence"/>
</dbReference>
<dbReference type="InterPro" id="IPR002201">
    <property type="entry name" value="Glyco_trans_9"/>
</dbReference>
<keyword evidence="1" id="KW-0328">Glycosyltransferase</keyword>
<dbReference type="PANTHER" id="PTHR30160">
    <property type="entry name" value="TETRAACYLDISACCHARIDE 4'-KINASE-RELATED"/>
    <property type="match status" value="1"/>
</dbReference>
<proteinExistence type="predicted"/>
<name>A0A9X4JV54_9FIRM</name>
<evidence type="ECO:0000256" key="1">
    <source>
        <dbReference type="ARBA" id="ARBA00022676"/>
    </source>
</evidence>
<accession>A0A9X4JV54</accession>
<reference evidence="3" key="1">
    <citation type="submission" date="2022-02" db="EMBL/GenBank/DDBJ databases">
        <authorList>
            <person name="Leng L."/>
        </authorList>
    </citation>
    <scope>NUCLEOTIDE SEQUENCE</scope>
    <source>
        <strain evidence="3">JI</strain>
    </source>
</reference>
<protein>
    <submittedName>
        <fullName evidence="3">Glycosyltransferase family 9 protein</fullName>
    </submittedName>
</protein>
<dbReference type="GO" id="GO:0005829">
    <property type="term" value="C:cytosol"/>
    <property type="evidence" value="ECO:0007669"/>
    <property type="project" value="TreeGrafter"/>
</dbReference>
<evidence type="ECO:0000313" key="3">
    <source>
        <dbReference type="EMBL" id="MDF9406792.1"/>
    </source>
</evidence>
<keyword evidence="4" id="KW-1185">Reference proteome</keyword>
<dbReference type="RefSeq" id="WP_277441938.1">
    <property type="nucleotide sequence ID" value="NZ_JAKOAV010000001.1"/>
</dbReference>
<sequence>MVSINYRFINQNNKRYMRFISRIDKIGYKIFNKNKNRIDYSSVKSVAILQLAHIGDFILTLPFANLLHQKISSKIIFVVNSTNALLAKKCSFIDDVIEVDAPYFARNKNNNNLFSFVKQLSKINADLIFDLRGDIRNLISVYFASKYKYLVGYAEGGCGFLLSKRLDYPWHGHISETFNKLLLEFDINENPIDYWNKDNIPYIDCRLKLPKNYLLIHISTAAQARQWPIENFIELIKKVSKYIHVIVLGVKNDLTPAQFADIKYIPNTTVLIGKTNLLESIDIVRKSSYFLGLESAFVHIAALLGKRVVGIYSGTTNKLRWGPFSLYPDQIIIIKNKPSCSGEDGCGKLNCINNICMMQINIDRVFQAVNEMIEKN</sequence>
<dbReference type="Pfam" id="PF01075">
    <property type="entry name" value="Glyco_transf_9"/>
    <property type="match status" value="1"/>
</dbReference>
<dbReference type="AlphaFoldDB" id="A0A9X4JV54"/>
<evidence type="ECO:0000256" key="2">
    <source>
        <dbReference type="ARBA" id="ARBA00022679"/>
    </source>
</evidence>
<dbReference type="EMBL" id="JAKOAV010000001">
    <property type="protein sequence ID" value="MDF9406792.1"/>
    <property type="molecule type" value="Genomic_DNA"/>
</dbReference>
<gene>
    <name evidence="3" type="ORF">L7E55_00205</name>
</gene>
<evidence type="ECO:0000313" key="4">
    <source>
        <dbReference type="Proteomes" id="UP001154312"/>
    </source>
</evidence>
<dbReference type="SUPFAM" id="SSF53756">
    <property type="entry name" value="UDP-Glycosyltransferase/glycogen phosphorylase"/>
    <property type="match status" value="1"/>
</dbReference>
<comment type="caution">
    <text evidence="3">The sequence shown here is derived from an EMBL/GenBank/DDBJ whole genome shotgun (WGS) entry which is preliminary data.</text>
</comment>
<dbReference type="GO" id="GO:0009244">
    <property type="term" value="P:lipopolysaccharide core region biosynthetic process"/>
    <property type="evidence" value="ECO:0007669"/>
    <property type="project" value="TreeGrafter"/>
</dbReference>
<organism evidence="3 4">
    <name type="scientific">Pelotomaculum isophthalicicum JI</name>
    <dbReference type="NCBI Taxonomy" id="947010"/>
    <lineage>
        <taxon>Bacteria</taxon>
        <taxon>Bacillati</taxon>
        <taxon>Bacillota</taxon>
        <taxon>Clostridia</taxon>
        <taxon>Eubacteriales</taxon>
        <taxon>Desulfotomaculaceae</taxon>
        <taxon>Pelotomaculum</taxon>
    </lineage>
</organism>